<dbReference type="EMBL" id="JARAKF010000002">
    <property type="protein sequence ID" value="MDU9000874.1"/>
    <property type="molecule type" value="Genomic_DNA"/>
</dbReference>
<evidence type="ECO:0000313" key="2">
    <source>
        <dbReference type="EMBL" id="MDU9000874.1"/>
    </source>
</evidence>
<protein>
    <submittedName>
        <fullName evidence="2">Uncharacterized protein</fullName>
    </submittedName>
</protein>
<evidence type="ECO:0000256" key="1">
    <source>
        <dbReference type="SAM" id="MobiDB-lite"/>
    </source>
</evidence>
<reference evidence="2 3" key="1">
    <citation type="submission" date="2023-02" db="EMBL/GenBank/DDBJ databases">
        <authorList>
            <person name="Maleckis M."/>
        </authorList>
    </citation>
    <scope>NUCLEOTIDE SEQUENCE [LARGE SCALE GENOMIC DNA]</scope>
    <source>
        <strain evidence="2 3">P8-A2</strain>
    </source>
</reference>
<name>A0ABU3V3W8_9ACTN</name>
<feature type="region of interest" description="Disordered" evidence="1">
    <location>
        <begin position="226"/>
        <end position="248"/>
    </location>
</feature>
<keyword evidence="3" id="KW-1185">Reference proteome</keyword>
<dbReference type="RefSeq" id="WP_316738128.1">
    <property type="nucleotide sequence ID" value="NZ_CP107955.1"/>
</dbReference>
<organism evidence="2 3">
    <name type="scientific">Streptomyces mirabilis</name>
    <dbReference type="NCBI Taxonomy" id="68239"/>
    <lineage>
        <taxon>Bacteria</taxon>
        <taxon>Bacillati</taxon>
        <taxon>Actinomycetota</taxon>
        <taxon>Actinomycetes</taxon>
        <taxon>Kitasatosporales</taxon>
        <taxon>Streptomycetaceae</taxon>
        <taxon>Streptomyces</taxon>
    </lineage>
</organism>
<sequence>MTKSHGRKSRERSISRRQGAAYTAANAGTLHVHAGGPSATDLQPADPGRWGVEAAPDLRTAAALISASIERCAPCRQSLTAKLLEEDPIVLAVTAGSVYRLHAAHEPDAGGLTAGPTQVFSFLVQHARARRGDVRMLRARVERMPVADRAVLLDDALDLWTFYGRQHPGLIYGQHPGPAARADTAIAVLRDESSVVRAAAGRPEAGADSAELPVRCDGDAAGHLSASAVRTGPLPRHRPSVTRYPSNEDRLRMSENTEDVVRHAESAARSFAEFVTDLQYRGTGVE</sequence>
<gene>
    <name evidence="2" type="ORF">PU648_53070</name>
</gene>
<accession>A0ABU3V3W8</accession>
<dbReference type="Proteomes" id="UP001257627">
    <property type="component" value="Unassembled WGS sequence"/>
</dbReference>
<comment type="caution">
    <text evidence="2">The sequence shown here is derived from an EMBL/GenBank/DDBJ whole genome shotgun (WGS) entry which is preliminary data.</text>
</comment>
<evidence type="ECO:0000313" key="3">
    <source>
        <dbReference type="Proteomes" id="UP001257627"/>
    </source>
</evidence>
<proteinExistence type="predicted"/>